<evidence type="ECO:0000313" key="2">
    <source>
        <dbReference type="Proteomes" id="UP001417504"/>
    </source>
</evidence>
<protein>
    <submittedName>
        <fullName evidence="1">Uncharacterized protein</fullName>
    </submittedName>
</protein>
<dbReference type="Proteomes" id="UP001417504">
    <property type="component" value="Unassembled WGS sequence"/>
</dbReference>
<organism evidence="1 2">
    <name type="scientific">Stephania japonica</name>
    <dbReference type="NCBI Taxonomy" id="461633"/>
    <lineage>
        <taxon>Eukaryota</taxon>
        <taxon>Viridiplantae</taxon>
        <taxon>Streptophyta</taxon>
        <taxon>Embryophyta</taxon>
        <taxon>Tracheophyta</taxon>
        <taxon>Spermatophyta</taxon>
        <taxon>Magnoliopsida</taxon>
        <taxon>Ranunculales</taxon>
        <taxon>Menispermaceae</taxon>
        <taxon>Menispermoideae</taxon>
        <taxon>Cissampelideae</taxon>
        <taxon>Stephania</taxon>
    </lineage>
</organism>
<dbReference type="PANTHER" id="PTHR37707">
    <property type="entry name" value="MATERNAL EFFECT EMBRYO ARREST 9"/>
    <property type="match status" value="1"/>
</dbReference>
<dbReference type="PANTHER" id="PTHR37707:SF1">
    <property type="entry name" value="MATERNAL EFFECT EMBRYO ARREST 9"/>
    <property type="match status" value="1"/>
</dbReference>
<dbReference type="EMBL" id="JBBNAE010000009">
    <property type="protein sequence ID" value="KAK9096026.1"/>
    <property type="molecule type" value="Genomic_DNA"/>
</dbReference>
<comment type="caution">
    <text evidence="1">The sequence shown here is derived from an EMBL/GenBank/DDBJ whole genome shotgun (WGS) entry which is preliminary data.</text>
</comment>
<accession>A0AAP0EML8</accession>
<proteinExistence type="predicted"/>
<sequence length="150" mass="16826">MEALLSQFSLLSTQALHDKNFDPSTIEELMKLFELDPYDSWASINHDLNREIEQSQMSIKEAEDYLDSVMATAMDEYRRFEEDSDRTAEIELARLNWTADGIKRVGRSVDRAASMLSKKYIEAAVSSAMASVKSAKKGISSAASKKVHPS</sequence>
<dbReference type="AlphaFoldDB" id="A0AAP0EML8"/>
<keyword evidence="2" id="KW-1185">Reference proteome</keyword>
<reference evidence="1 2" key="1">
    <citation type="submission" date="2024-01" db="EMBL/GenBank/DDBJ databases">
        <title>Genome assemblies of Stephania.</title>
        <authorList>
            <person name="Yang L."/>
        </authorList>
    </citation>
    <scope>NUCLEOTIDE SEQUENCE [LARGE SCALE GENOMIC DNA]</scope>
    <source>
        <strain evidence="1">QJT</strain>
        <tissue evidence="1">Leaf</tissue>
    </source>
</reference>
<evidence type="ECO:0000313" key="1">
    <source>
        <dbReference type="EMBL" id="KAK9096026.1"/>
    </source>
</evidence>
<name>A0AAP0EML8_9MAGN</name>
<gene>
    <name evidence="1" type="ORF">Sjap_021523</name>
</gene>